<evidence type="ECO:0000313" key="6">
    <source>
        <dbReference type="EMBL" id="GLC31197.1"/>
    </source>
</evidence>
<dbReference type="PANTHER" id="PTHR42756:SF1">
    <property type="entry name" value="TRANSCRIPTIONAL REPRESSOR OF EMRAB OPERON"/>
    <property type="match status" value="1"/>
</dbReference>
<name>A0ABQ5N7I8_9CLOT</name>
<keyword evidence="2" id="KW-0238">DNA-binding</keyword>
<dbReference type="PROSITE" id="PS50995">
    <property type="entry name" value="HTH_MARR_2"/>
    <property type="match status" value="1"/>
</dbReference>
<keyword evidence="7" id="KW-1185">Reference proteome</keyword>
<evidence type="ECO:0000259" key="5">
    <source>
        <dbReference type="PROSITE" id="PS50995"/>
    </source>
</evidence>
<feature type="domain" description="HTH marR-type" evidence="5">
    <location>
        <begin position="5"/>
        <end position="139"/>
    </location>
</feature>
<keyword evidence="1" id="KW-0805">Transcription regulation</keyword>
<dbReference type="RefSeq" id="WP_264850475.1">
    <property type="nucleotide sequence ID" value="NZ_BRXR01000001.1"/>
</dbReference>
<dbReference type="InterPro" id="IPR036388">
    <property type="entry name" value="WH-like_DNA-bd_sf"/>
</dbReference>
<feature type="region of interest" description="Disordered" evidence="4">
    <location>
        <begin position="166"/>
        <end position="203"/>
    </location>
</feature>
<evidence type="ECO:0000313" key="7">
    <source>
        <dbReference type="Proteomes" id="UP001208567"/>
    </source>
</evidence>
<reference evidence="6 7" key="1">
    <citation type="journal article" date="2024" name="Int. J. Syst. Evol. Microbiol.">
        <title>Clostridium omnivorum sp. nov., isolated from anoxic soil under the treatment of reductive soil disinfestation.</title>
        <authorList>
            <person name="Ueki A."/>
            <person name="Tonouchi A."/>
            <person name="Kaku N."/>
            <person name="Honma S."/>
            <person name="Ueki K."/>
        </authorList>
    </citation>
    <scope>NUCLEOTIDE SEQUENCE [LARGE SCALE GENOMIC DNA]</scope>
    <source>
        <strain evidence="6 7">E14</strain>
    </source>
</reference>
<dbReference type="InterPro" id="IPR036390">
    <property type="entry name" value="WH_DNA-bd_sf"/>
</dbReference>
<evidence type="ECO:0000256" key="4">
    <source>
        <dbReference type="SAM" id="MobiDB-lite"/>
    </source>
</evidence>
<evidence type="ECO:0000256" key="1">
    <source>
        <dbReference type="ARBA" id="ARBA00023015"/>
    </source>
</evidence>
<gene>
    <name evidence="6" type="ORF">bsdE14_26070</name>
</gene>
<dbReference type="SMART" id="SM00347">
    <property type="entry name" value="HTH_MARR"/>
    <property type="match status" value="1"/>
</dbReference>
<dbReference type="Proteomes" id="UP001208567">
    <property type="component" value="Unassembled WGS sequence"/>
</dbReference>
<proteinExistence type="predicted"/>
<dbReference type="EMBL" id="BRXR01000001">
    <property type="protein sequence ID" value="GLC31197.1"/>
    <property type="molecule type" value="Genomic_DNA"/>
</dbReference>
<evidence type="ECO:0000256" key="3">
    <source>
        <dbReference type="ARBA" id="ARBA00023163"/>
    </source>
</evidence>
<keyword evidence="3" id="KW-0804">Transcription</keyword>
<evidence type="ECO:0000256" key="2">
    <source>
        <dbReference type="ARBA" id="ARBA00023125"/>
    </source>
</evidence>
<protein>
    <submittedName>
        <fullName evidence="6">MarR family transcriptional regulator</fullName>
    </submittedName>
</protein>
<sequence length="203" mass="23901">MQEKKFDLIMQLTRVEWLLHKYHQQNHMNYGPMGDPRKGQGRILRILKLKPEISQKDLSYLLEMRPQSLGELLSKLEKKGYIIRTPSETDRRVMNIKLTKEGDEATESSEQEFSFDNVFECLNDEEQQNLSDYLDRIINTLESQVDDEQWKSGFDPRFGMEHNFPGGFHNGGRPGERGFDPHNEMNHSYGEDPDQQQTRHDKE</sequence>
<dbReference type="SUPFAM" id="SSF46785">
    <property type="entry name" value="Winged helix' DNA-binding domain"/>
    <property type="match status" value="1"/>
</dbReference>
<dbReference type="InterPro" id="IPR023187">
    <property type="entry name" value="Tscrpt_reg_MarR-type_CS"/>
</dbReference>
<dbReference type="PROSITE" id="PS01117">
    <property type="entry name" value="HTH_MARR_1"/>
    <property type="match status" value="1"/>
</dbReference>
<dbReference type="PRINTS" id="PR00598">
    <property type="entry name" value="HTHMARR"/>
</dbReference>
<dbReference type="PANTHER" id="PTHR42756">
    <property type="entry name" value="TRANSCRIPTIONAL REGULATOR, MARR"/>
    <property type="match status" value="1"/>
</dbReference>
<dbReference type="Pfam" id="PF01047">
    <property type="entry name" value="MarR"/>
    <property type="match status" value="1"/>
</dbReference>
<comment type="caution">
    <text evidence="6">The sequence shown here is derived from an EMBL/GenBank/DDBJ whole genome shotgun (WGS) entry which is preliminary data.</text>
</comment>
<dbReference type="InterPro" id="IPR000835">
    <property type="entry name" value="HTH_MarR-typ"/>
</dbReference>
<feature type="compositionally biased region" description="Basic and acidic residues" evidence="4">
    <location>
        <begin position="174"/>
        <end position="185"/>
    </location>
</feature>
<dbReference type="Gene3D" id="1.10.10.10">
    <property type="entry name" value="Winged helix-like DNA-binding domain superfamily/Winged helix DNA-binding domain"/>
    <property type="match status" value="1"/>
</dbReference>
<accession>A0ABQ5N7I8</accession>
<organism evidence="6 7">
    <name type="scientific">Clostridium omnivorum</name>
    <dbReference type="NCBI Taxonomy" id="1604902"/>
    <lineage>
        <taxon>Bacteria</taxon>
        <taxon>Bacillati</taxon>
        <taxon>Bacillota</taxon>
        <taxon>Clostridia</taxon>
        <taxon>Eubacteriales</taxon>
        <taxon>Clostridiaceae</taxon>
        <taxon>Clostridium</taxon>
    </lineage>
</organism>